<keyword evidence="1" id="KW-0812">Transmembrane</keyword>
<evidence type="ECO:0000313" key="4">
    <source>
        <dbReference type="Proteomes" id="UP000011087"/>
    </source>
</evidence>
<dbReference type="HOGENOM" id="CLU_2549984_0_0_1"/>
<feature type="transmembrane region" description="Helical" evidence="1">
    <location>
        <begin position="12"/>
        <end position="33"/>
    </location>
</feature>
<evidence type="ECO:0000313" key="3">
    <source>
        <dbReference type="EnsemblProtists" id="EKX51417"/>
    </source>
</evidence>
<proteinExistence type="predicted"/>
<keyword evidence="1" id="KW-1133">Transmembrane helix</keyword>
<protein>
    <submittedName>
        <fullName evidence="2 3">Uncharacterized protein</fullName>
    </submittedName>
</protein>
<reference evidence="3" key="3">
    <citation type="submission" date="2015-06" db="UniProtKB">
        <authorList>
            <consortium name="EnsemblProtists"/>
        </authorList>
    </citation>
    <scope>IDENTIFICATION</scope>
</reference>
<dbReference type="AlphaFoldDB" id="L1JSJ9"/>
<gene>
    <name evidence="2" type="ORF">GUITHDRAFT_150897</name>
</gene>
<organism evidence="2">
    <name type="scientific">Guillardia theta (strain CCMP2712)</name>
    <name type="common">Cryptophyte</name>
    <dbReference type="NCBI Taxonomy" id="905079"/>
    <lineage>
        <taxon>Eukaryota</taxon>
        <taxon>Cryptophyceae</taxon>
        <taxon>Pyrenomonadales</taxon>
        <taxon>Geminigeraceae</taxon>
        <taxon>Guillardia</taxon>
    </lineage>
</organism>
<dbReference type="EnsemblProtists" id="EKX51417">
    <property type="protein sequence ID" value="EKX51417"/>
    <property type="gene ID" value="GUITHDRAFT_150897"/>
</dbReference>
<evidence type="ECO:0000256" key="1">
    <source>
        <dbReference type="SAM" id="Phobius"/>
    </source>
</evidence>
<evidence type="ECO:0000313" key="2">
    <source>
        <dbReference type="EMBL" id="EKX51417.1"/>
    </source>
</evidence>
<dbReference type="EMBL" id="JH992975">
    <property type="protein sequence ID" value="EKX51417.1"/>
    <property type="molecule type" value="Genomic_DNA"/>
</dbReference>
<sequence length="83" mass="9838">MQLDSRSQRLFLRAGFLFFASFLALVVMTHMSAKPTELTYWEDQTGLPSRQQRWFQWQAMQDAGPPIGEHGMWWDGVDRMHMF</sequence>
<dbReference type="KEGG" id="gtt:GUITHDRAFT_150897"/>
<accession>L1JSJ9</accession>
<name>L1JSJ9_GUITC</name>
<keyword evidence="4" id="KW-1185">Reference proteome</keyword>
<feature type="non-terminal residue" evidence="2">
    <location>
        <position position="83"/>
    </location>
</feature>
<reference evidence="4" key="2">
    <citation type="submission" date="2012-11" db="EMBL/GenBank/DDBJ databases">
        <authorList>
            <person name="Kuo A."/>
            <person name="Curtis B.A."/>
            <person name="Tanifuji G."/>
            <person name="Burki F."/>
            <person name="Gruber A."/>
            <person name="Irimia M."/>
            <person name="Maruyama S."/>
            <person name="Arias M.C."/>
            <person name="Ball S.G."/>
            <person name="Gile G.H."/>
            <person name="Hirakawa Y."/>
            <person name="Hopkins J.F."/>
            <person name="Rensing S.A."/>
            <person name="Schmutz J."/>
            <person name="Symeonidi A."/>
            <person name="Elias M."/>
            <person name="Eveleigh R.J."/>
            <person name="Herman E.K."/>
            <person name="Klute M.J."/>
            <person name="Nakayama T."/>
            <person name="Obornik M."/>
            <person name="Reyes-Prieto A."/>
            <person name="Armbrust E.V."/>
            <person name="Aves S.J."/>
            <person name="Beiko R.G."/>
            <person name="Coutinho P."/>
            <person name="Dacks J.B."/>
            <person name="Durnford D.G."/>
            <person name="Fast N.M."/>
            <person name="Green B.R."/>
            <person name="Grisdale C."/>
            <person name="Hempe F."/>
            <person name="Henrissat B."/>
            <person name="Hoppner M.P."/>
            <person name="Ishida K.-I."/>
            <person name="Kim E."/>
            <person name="Koreny L."/>
            <person name="Kroth P.G."/>
            <person name="Liu Y."/>
            <person name="Malik S.-B."/>
            <person name="Maier U.G."/>
            <person name="McRose D."/>
            <person name="Mock T."/>
            <person name="Neilson J.A."/>
            <person name="Onodera N.T."/>
            <person name="Poole A.M."/>
            <person name="Pritham E.J."/>
            <person name="Richards T.A."/>
            <person name="Rocap G."/>
            <person name="Roy S.W."/>
            <person name="Sarai C."/>
            <person name="Schaack S."/>
            <person name="Shirato S."/>
            <person name="Slamovits C.H."/>
            <person name="Spencer D.F."/>
            <person name="Suzuki S."/>
            <person name="Worden A.Z."/>
            <person name="Zauner S."/>
            <person name="Barry K."/>
            <person name="Bell C."/>
            <person name="Bharti A.K."/>
            <person name="Crow J.A."/>
            <person name="Grimwood J."/>
            <person name="Kramer R."/>
            <person name="Lindquist E."/>
            <person name="Lucas S."/>
            <person name="Salamov A."/>
            <person name="McFadden G.I."/>
            <person name="Lane C.E."/>
            <person name="Keeling P.J."/>
            <person name="Gray M.W."/>
            <person name="Grigoriev I.V."/>
            <person name="Archibald J.M."/>
        </authorList>
    </citation>
    <scope>NUCLEOTIDE SEQUENCE</scope>
    <source>
        <strain evidence="4">CCMP2712</strain>
    </source>
</reference>
<keyword evidence="1" id="KW-0472">Membrane</keyword>
<dbReference type="GeneID" id="17308105"/>
<reference evidence="2 4" key="1">
    <citation type="journal article" date="2012" name="Nature">
        <title>Algal genomes reveal evolutionary mosaicism and the fate of nucleomorphs.</title>
        <authorList>
            <consortium name="DOE Joint Genome Institute"/>
            <person name="Curtis B.A."/>
            <person name="Tanifuji G."/>
            <person name="Burki F."/>
            <person name="Gruber A."/>
            <person name="Irimia M."/>
            <person name="Maruyama S."/>
            <person name="Arias M.C."/>
            <person name="Ball S.G."/>
            <person name="Gile G.H."/>
            <person name="Hirakawa Y."/>
            <person name="Hopkins J.F."/>
            <person name="Kuo A."/>
            <person name="Rensing S.A."/>
            <person name="Schmutz J."/>
            <person name="Symeonidi A."/>
            <person name="Elias M."/>
            <person name="Eveleigh R.J."/>
            <person name="Herman E.K."/>
            <person name="Klute M.J."/>
            <person name="Nakayama T."/>
            <person name="Obornik M."/>
            <person name="Reyes-Prieto A."/>
            <person name="Armbrust E.V."/>
            <person name="Aves S.J."/>
            <person name="Beiko R.G."/>
            <person name="Coutinho P."/>
            <person name="Dacks J.B."/>
            <person name="Durnford D.G."/>
            <person name="Fast N.M."/>
            <person name="Green B.R."/>
            <person name="Grisdale C.J."/>
            <person name="Hempel F."/>
            <person name="Henrissat B."/>
            <person name="Hoppner M.P."/>
            <person name="Ishida K."/>
            <person name="Kim E."/>
            <person name="Koreny L."/>
            <person name="Kroth P.G."/>
            <person name="Liu Y."/>
            <person name="Malik S.B."/>
            <person name="Maier U.G."/>
            <person name="McRose D."/>
            <person name="Mock T."/>
            <person name="Neilson J.A."/>
            <person name="Onodera N.T."/>
            <person name="Poole A.M."/>
            <person name="Pritham E.J."/>
            <person name="Richards T.A."/>
            <person name="Rocap G."/>
            <person name="Roy S.W."/>
            <person name="Sarai C."/>
            <person name="Schaack S."/>
            <person name="Shirato S."/>
            <person name="Slamovits C.H."/>
            <person name="Spencer D.F."/>
            <person name="Suzuki S."/>
            <person name="Worden A.Z."/>
            <person name="Zauner S."/>
            <person name="Barry K."/>
            <person name="Bell C."/>
            <person name="Bharti A.K."/>
            <person name="Crow J.A."/>
            <person name="Grimwood J."/>
            <person name="Kramer R."/>
            <person name="Lindquist E."/>
            <person name="Lucas S."/>
            <person name="Salamov A."/>
            <person name="McFadden G.I."/>
            <person name="Lane C.E."/>
            <person name="Keeling P.J."/>
            <person name="Gray M.W."/>
            <person name="Grigoriev I.V."/>
            <person name="Archibald J.M."/>
        </authorList>
    </citation>
    <scope>NUCLEOTIDE SEQUENCE</scope>
    <source>
        <strain evidence="2 4">CCMP2712</strain>
    </source>
</reference>
<dbReference type="Proteomes" id="UP000011087">
    <property type="component" value="Unassembled WGS sequence"/>
</dbReference>
<dbReference type="PaxDb" id="55529-EKX51417"/>
<dbReference type="RefSeq" id="XP_005838397.1">
    <property type="nucleotide sequence ID" value="XM_005838340.1"/>
</dbReference>